<keyword evidence="9" id="KW-0560">Oxidoreductase</keyword>
<evidence type="ECO:0000313" key="9">
    <source>
        <dbReference type="EMBL" id="SUU85995.1"/>
    </source>
</evidence>
<dbReference type="RefSeq" id="WP_002716822.1">
    <property type="nucleotide sequence ID" value="NZ_UFSI01000001.1"/>
</dbReference>
<dbReference type="PANTHER" id="PTHR11552">
    <property type="entry name" value="GLUCOSE-METHANOL-CHOLINE GMC OXIDOREDUCTASE"/>
    <property type="match status" value="1"/>
</dbReference>
<evidence type="ECO:0000256" key="2">
    <source>
        <dbReference type="ARBA" id="ARBA00010790"/>
    </source>
</evidence>
<evidence type="ECO:0000256" key="1">
    <source>
        <dbReference type="ARBA" id="ARBA00001974"/>
    </source>
</evidence>
<dbReference type="PROSITE" id="PS00623">
    <property type="entry name" value="GMC_OXRED_1"/>
    <property type="match status" value="1"/>
</dbReference>
<dbReference type="InterPro" id="IPR036188">
    <property type="entry name" value="FAD/NAD-bd_sf"/>
</dbReference>
<keyword evidence="4 5" id="KW-0274">FAD</keyword>
<comment type="cofactor">
    <cofactor evidence="1 5">
        <name>FAD</name>
        <dbReference type="ChEBI" id="CHEBI:57692"/>
    </cofactor>
</comment>
<dbReference type="SUPFAM" id="SSF54373">
    <property type="entry name" value="FAD-linked reductases, C-terminal domain"/>
    <property type="match status" value="1"/>
</dbReference>
<dbReference type="GO" id="GO:0050660">
    <property type="term" value="F:flavin adenine dinucleotide binding"/>
    <property type="evidence" value="ECO:0007669"/>
    <property type="project" value="InterPro"/>
</dbReference>
<dbReference type="Proteomes" id="UP000254343">
    <property type="component" value="Unassembled WGS sequence"/>
</dbReference>
<dbReference type="EMBL" id="UIGB01000001">
    <property type="protein sequence ID" value="SUU85995.1"/>
    <property type="molecule type" value="Genomic_DNA"/>
</dbReference>
<organism evidence="9 10">
    <name type="scientific">Afipia felis</name>
    <name type="common">Cat scratch disease bacillus</name>
    <dbReference type="NCBI Taxonomy" id="1035"/>
    <lineage>
        <taxon>Bacteria</taxon>
        <taxon>Pseudomonadati</taxon>
        <taxon>Pseudomonadota</taxon>
        <taxon>Alphaproteobacteria</taxon>
        <taxon>Hyphomicrobiales</taxon>
        <taxon>Nitrobacteraceae</taxon>
        <taxon>Afipia</taxon>
    </lineage>
</organism>
<evidence type="ECO:0000313" key="10">
    <source>
        <dbReference type="Proteomes" id="UP000254343"/>
    </source>
</evidence>
<dbReference type="PIRSF" id="PIRSF000137">
    <property type="entry name" value="Alcohol_oxidase"/>
    <property type="match status" value="1"/>
</dbReference>
<feature type="domain" description="Glucose-methanol-choline oxidoreductase N-terminal" evidence="7">
    <location>
        <begin position="83"/>
        <end position="106"/>
    </location>
</feature>
<dbReference type="Gene3D" id="3.30.560.10">
    <property type="entry name" value="Glucose Oxidase, domain 3"/>
    <property type="match status" value="1"/>
</dbReference>
<dbReference type="PROSITE" id="PS51257">
    <property type="entry name" value="PROKAR_LIPOPROTEIN"/>
    <property type="match status" value="1"/>
</dbReference>
<dbReference type="PROSITE" id="PS00624">
    <property type="entry name" value="GMC_OXRED_2"/>
    <property type="match status" value="1"/>
</dbReference>
<dbReference type="SUPFAM" id="SSF51905">
    <property type="entry name" value="FAD/NAD(P)-binding domain"/>
    <property type="match status" value="1"/>
</dbReference>
<evidence type="ECO:0000256" key="5">
    <source>
        <dbReference type="PIRSR" id="PIRSR000137-2"/>
    </source>
</evidence>
<dbReference type="EC" id="1.1.99.-" evidence="9"/>
<dbReference type="Pfam" id="PF05199">
    <property type="entry name" value="GMC_oxred_C"/>
    <property type="match status" value="1"/>
</dbReference>
<evidence type="ECO:0000256" key="4">
    <source>
        <dbReference type="ARBA" id="ARBA00022827"/>
    </source>
</evidence>
<feature type="domain" description="Glucose-methanol-choline oxidoreductase N-terminal" evidence="8">
    <location>
        <begin position="257"/>
        <end position="271"/>
    </location>
</feature>
<evidence type="ECO:0000256" key="6">
    <source>
        <dbReference type="RuleBase" id="RU003968"/>
    </source>
</evidence>
<dbReference type="OrthoDB" id="9785276at2"/>
<dbReference type="Pfam" id="PF00732">
    <property type="entry name" value="GMC_oxred_N"/>
    <property type="match status" value="1"/>
</dbReference>
<feature type="binding site" evidence="5">
    <location>
        <position position="85"/>
    </location>
    <ligand>
        <name>FAD</name>
        <dbReference type="ChEBI" id="CHEBI:57692"/>
    </ligand>
</feature>
<dbReference type="GO" id="GO:0016614">
    <property type="term" value="F:oxidoreductase activity, acting on CH-OH group of donors"/>
    <property type="evidence" value="ECO:0007669"/>
    <property type="project" value="InterPro"/>
</dbReference>
<keyword evidence="3 6" id="KW-0285">Flavoprotein</keyword>
<comment type="similarity">
    <text evidence="2 6">Belongs to the GMC oxidoreductase family.</text>
</comment>
<dbReference type="AlphaFoldDB" id="A0A380WD13"/>
<dbReference type="InterPro" id="IPR007867">
    <property type="entry name" value="GMC_OxRtase_C"/>
</dbReference>
<feature type="binding site" evidence="5">
    <location>
        <position position="222"/>
    </location>
    <ligand>
        <name>FAD</name>
        <dbReference type="ChEBI" id="CHEBI:57692"/>
    </ligand>
</feature>
<reference evidence="9 10" key="1">
    <citation type="submission" date="2018-06" db="EMBL/GenBank/DDBJ databases">
        <authorList>
            <consortium name="Pathogen Informatics"/>
            <person name="Doyle S."/>
        </authorList>
    </citation>
    <scope>NUCLEOTIDE SEQUENCE [LARGE SCALE GENOMIC DNA]</scope>
    <source>
        <strain evidence="9 10">NCTC12722</strain>
    </source>
</reference>
<dbReference type="InterPro" id="IPR012132">
    <property type="entry name" value="GMC_OxRdtase"/>
</dbReference>
<evidence type="ECO:0000259" key="8">
    <source>
        <dbReference type="PROSITE" id="PS00624"/>
    </source>
</evidence>
<proteinExistence type="inferred from homology"/>
<name>A0A380WD13_AFIFE</name>
<sequence length="548" mass="59820">MKLSGYDYIVVGAGSAGCVLAARLSEDPTVKVLLLEAGAPSSSILVHMPAGIRILYKSPKHNWKFWTEPQAELNNRKIYIPRGKVVGGSSSINSMIAIRGNPADYDAWAAQGLPEWGHESLQPYFKKIEDASAVVPQHNQDRGYSGPIRLSYGTLQHPISQAFIESVKSAGWPENKGFNGPSQIGGGFYELTIADGKRSGSFKYLDHAKERSNLTIIANCRVRRLALAGKRVRGVVIERNGREITLSAEREVLLTSGAIGSPHLLMLSGIGPADHLRSFGIKPVIDSFGVGSNLQDHLDCAIRLEASQPITLTPYLGLIKGGLAGARYILNGTGPATSQGIEAGAFWGPDKSSSWPEWQAHLIVALRNPPPKERIEHGFAIRVCQLRPKSRGMLRLRSSDPSDTPSIDPQFLSDNSDFLSMQEGVRQMCEIIDQAPLRKHVKRKIDLDAFTSTETRKSWIRMHAETVYHPVGTCRMGQDNGAVVDSQLRVRGIENLRVVDGSVMPTVISGNTNLPIMAMAEKAADIIVGERSSISKNYFETMSVHSGK</sequence>
<dbReference type="InterPro" id="IPR000172">
    <property type="entry name" value="GMC_OxRdtase_N"/>
</dbReference>
<evidence type="ECO:0000256" key="3">
    <source>
        <dbReference type="ARBA" id="ARBA00022630"/>
    </source>
</evidence>
<evidence type="ECO:0000259" key="7">
    <source>
        <dbReference type="PROSITE" id="PS00623"/>
    </source>
</evidence>
<gene>
    <name evidence="9" type="primary">alkJ_2</name>
    <name evidence="9" type="ORF">NCTC12722_03213</name>
</gene>
<feature type="binding site" evidence="5">
    <location>
        <position position="501"/>
    </location>
    <ligand>
        <name>FAD</name>
        <dbReference type="ChEBI" id="CHEBI:57692"/>
    </ligand>
</feature>
<protein>
    <submittedName>
        <fullName evidence="9">Alcohol dehydrogenase [acceptor]</fullName>
        <ecNumber evidence="9">1.1.99.-</ecNumber>
    </submittedName>
</protein>
<dbReference type="Gene3D" id="3.50.50.60">
    <property type="entry name" value="FAD/NAD(P)-binding domain"/>
    <property type="match status" value="1"/>
</dbReference>
<dbReference type="PANTHER" id="PTHR11552:SF147">
    <property type="entry name" value="CHOLINE DEHYDROGENASE, MITOCHONDRIAL"/>
    <property type="match status" value="1"/>
</dbReference>
<accession>A0A380WD13</accession>